<keyword evidence="2" id="KW-1185">Reference proteome</keyword>
<dbReference type="RefSeq" id="XP_067076789.1">
    <property type="nucleotide sequence ID" value="XM_067220688.1"/>
</dbReference>
<accession>A0A1G4I0K6</accession>
<dbReference type="Proteomes" id="UP000195570">
    <property type="component" value="Unassembled WGS sequence"/>
</dbReference>
<dbReference type="PANTHER" id="PTHR39665">
    <property type="entry name" value="PARAFLAGELLAR ROD COMPONENT-RELATED"/>
    <property type="match status" value="1"/>
</dbReference>
<dbReference type="GeneID" id="92382248"/>
<proteinExistence type="predicted"/>
<name>A0A1G4I0K6_TRYEQ</name>
<gene>
    <name evidence="1" type="ORF">TEOVI_000831400</name>
</gene>
<protein>
    <submittedName>
        <fullName evidence="1">Uncharacterized protein</fullName>
    </submittedName>
</protein>
<dbReference type="VEuPathDB" id="TriTrypDB:TEOVI_000831400"/>
<sequence>MPVIVVNLVFNPPEVSLIGKGLSTSIMNRLESELIVRTTTSRPVTASMGTEGPLFVQNPNGCPAGAEVWRLTIPNHYCDDLAKCAFFGSVISVMEGDGWSLVCSSATTTSGDGKEISRFFFSRRA</sequence>
<dbReference type="PANTHER" id="PTHR39665:SF2">
    <property type="entry name" value="PARAFLAGELLAR ROD COMPONENT"/>
    <property type="match status" value="1"/>
</dbReference>
<evidence type="ECO:0000313" key="1">
    <source>
        <dbReference type="EMBL" id="SCU65138.1"/>
    </source>
</evidence>
<reference evidence="1" key="1">
    <citation type="submission" date="2016-09" db="EMBL/GenBank/DDBJ databases">
        <authorList>
            <person name="Hebert L."/>
            <person name="Moumen B."/>
        </authorList>
    </citation>
    <scope>NUCLEOTIDE SEQUENCE [LARGE SCALE GENOMIC DNA]</scope>
    <source>
        <strain evidence="1">OVI</strain>
    </source>
</reference>
<dbReference type="EMBL" id="CZPT02000220">
    <property type="protein sequence ID" value="SCU65138.1"/>
    <property type="molecule type" value="Genomic_DNA"/>
</dbReference>
<evidence type="ECO:0000313" key="2">
    <source>
        <dbReference type="Proteomes" id="UP000195570"/>
    </source>
</evidence>
<dbReference type="AlphaFoldDB" id="A0A1G4I0K6"/>
<organism evidence="1 2">
    <name type="scientific">Trypanosoma equiperdum</name>
    <dbReference type="NCBI Taxonomy" id="5694"/>
    <lineage>
        <taxon>Eukaryota</taxon>
        <taxon>Discoba</taxon>
        <taxon>Euglenozoa</taxon>
        <taxon>Kinetoplastea</taxon>
        <taxon>Metakinetoplastina</taxon>
        <taxon>Trypanosomatida</taxon>
        <taxon>Trypanosomatidae</taxon>
        <taxon>Trypanosoma</taxon>
    </lineage>
</organism>
<comment type="caution">
    <text evidence="1">The sequence shown here is derived from an EMBL/GenBank/DDBJ whole genome shotgun (WGS) entry which is preliminary data.</text>
</comment>